<reference evidence="4 5" key="1">
    <citation type="submission" date="2018-01" db="EMBL/GenBank/DDBJ databases">
        <title>Draft genome sequences of Chryseobacterium lactis NCTC11390, Chryseobacterium oncorhynchi 701B-08, and Chryseobacterium viscerum 687B-08.</title>
        <authorList>
            <person name="Jeong J.-J."/>
            <person name="Lee Y.J."/>
            <person name="Park B."/>
            <person name="Choi I.-G."/>
            <person name="Kim K.D."/>
        </authorList>
    </citation>
    <scope>NUCLEOTIDE SEQUENCE [LARGE SCALE GENOMIC DNA]</scope>
    <source>
        <strain evidence="4 5">NCTC11390</strain>
    </source>
</reference>
<dbReference type="Pfam" id="PF20041">
    <property type="entry name" value="DUF6443"/>
    <property type="match status" value="1"/>
</dbReference>
<dbReference type="InterPro" id="IPR045619">
    <property type="entry name" value="DUF6443"/>
</dbReference>
<evidence type="ECO:0000256" key="1">
    <source>
        <dbReference type="SAM" id="SignalP"/>
    </source>
</evidence>
<evidence type="ECO:0000259" key="2">
    <source>
        <dbReference type="Pfam" id="PF20041"/>
    </source>
</evidence>
<dbReference type="EMBL" id="CP033924">
    <property type="protein sequence ID" value="AZA80842.1"/>
    <property type="molecule type" value="Genomic_DNA"/>
</dbReference>
<feature type="domain" description="DUF6443" evidence="2">
    <location>
        <begin position="24"/>
        <end position="142"/>
    </location>
</feature>
<evidence type="ECO:0000313" key="5">
    <source>
        <dbReference type="Proteomes" id="UP000236262"/>
    </source>
</evidence>
<evidence type="ECO:0000313" key="3">
    <source>
        <dbReference type="EMBL" id="AZA80842.1"/>
    </source>
</evidence>
<dbReference type="RefSeq" id="WP_103291872.1">
    <property type="nucleotide sequence ID" value="NZ_CP033924.1"/>
</dbReference>
<accession>A0A3G6RVC8</accession>
<reference evidence="3 6" key="2">
    <citation type="submission" date="2018-11" db="EMBL/GenBank/DDBJ databases">
        <title>Proposal to divide the Flavobacteriaceae and reorganize its genera based on Amino Acid Identity values calculated from whole genome sequences.</title>
        <authorList>
            <person name="Nicholson A.C."/>
            <person name="Gulvik C.A."/>
            <person name="Whitney A.M."/>
            <person name="Humrighouse B.W."/>
            <person name="Bell M."/>
            <person name="Holmes B."/>
            <person name="Steigerwalt A.G."/>
            <person name="Villarma A."/>
            <person name="Sheth M."/>
            <person name="Batra D."/>
            <person name="Pryor J."/>
            <person name="Bernardet J.-F."/>
            <person name="Hugo C."/>
            <person name="Kampfer P."/>
            <person name="Newman J."/>
            <person name="McQuiston J.R."/>
        </authorList>
    </citation>
    <scope>NUCLEOTIDE SEQUENCE [LARGE SCALE GENOMIC DNA]</scope>
    <source>
        <strain evidence="3 6">KC_1864</strain>
    </source>
</reference>
<feature type="chain" id="PRO_5044594114" evidence="1">
    <location>
        <begin position="20"/>
        <end position="1206"/>
    </location>
</feature>
<organism evidence="4 5">
    <name type="scientific">Chryseobacterium lactis</name>
    <dbReference type="NCBI Taxonomy" id="1241981"/>
    <lineage>
        <taxon>Bacteria</taxon>
        <taxon>Pseudomonadati</taxon>
        <taxon>Bacteroidota</taxon>
        <taxon>Flavobacteriia</taxon>
        <taxon>Flavobacteriales</taxon>
        <taxon>Weeksellaceae</taxon>
        <taxon>Chryseobacterium group</taxon>
        <taxon>Chryseobacterium</taxon>
    </lineage>
</organism>
<protein>
    <submittedName>
        <fullName evidence="3">RHS repeat-associated core domain-containing protein</fullName>
    </submittedName>
    <submittedName>
        <fullName evidence="4">Sugar-binding protein</fullName>
    </submittedName>
</protein>
<dbReference type="Proteomes" id="UP000279972">
    <property type="component" value="Chromosome"/>
</dbReference>
<evidence type="ECO:0000313" key="4">
    <source>
        <dbReference type="EMBL" id="PNW13436.1"/>
    </source>
</evidence>
<sequence length="1206" mass="134869">MKKILNIFSILFVAVLFNAQTTTENYIQSTTCLDADCIKKAETVQYFDFLGRPKQVINVKSSPTGKDIVTPIVYDDLGRQTKGYLPIPQSGTQNGDLYTSPLNNASSIYGAEKIYSEKILDNSPLERVLQQKQVGNDWNSKSVAFGYDLNNSPDHVKKYDLVTAWNPTEKLYNNTLQPASEYQAGQLIKNSVTDEDGNTTVEFKDGSGQTVLIRKVMSTSRNADTYYVYNDYKLLTYVIPPLASSGTLDAAVIDNLCYQYKYDSKNRLVEKKLPGKGWEYMVYDKQDRLVLSQDALLGITTNSFAAKGWMFSKYDQFGRVAYTGFFANTATRIAMQNAVNSMTANPGNNEKRDDTTPIVQNGENIYYTKTAFPTGSMTILSVNYYDTYPTLPAGAEVPSSVIGQNTLKQPGQSTSSKNTKSLPLASYVRNIEDNNWTKNYNYYDEKGRAIGTSSINHLGGYTKTESELDFVGLAKQTRVYHKRLISDTEKVITQTFTYDSQNRMIIHKHKVDNNPEEVLAQNEYNELSQLKNKKVGGTDTASPLQSIDYTYNIRGWLTRINDPSNLNGKLFGYEMRYTNPINTQVAPGRFNGNITEVDWNNASENVLKRYNYSYDNLNRLQDAIYSEPNATNPFNNNFNENLTYDLNGNIKTLKRNAFPITGNTATQVDDLVYNYTGNRLNRVVENALNTTGYEGGNNLIDYDLNGNMINMKDKGIQSINYNYLNLPNQLNISHSGGNLGFNFNISINHLYRADGTKLRKTYYSARSGDVGTTTTTDYLDGFQYRLFDNGMGTLCLSCKTNSAYEEQAYKAASIPLPGKPVWTLDFVATAEGFYSFTENRYIYQYNDHLGNTRVSFAKNSAGVLQTIDTNNYYPFGLNHIGGTQSSKFTSFYSYKYNGKELQETGFFDYGWRQYMPDLGRWNSMDQLSEKYLSTSPFAYVAGNPVSRFDVDGRWFREDGSIDTSGRTPGFMGGSYKPFYATGYPEQGNVGNGNYTAFGKTQAYTDIMTAFRNGGTAELVNQNGTLKWWTDYDDPNTGIKGVGQLNMLKFTENSSVWGNQIQSHFSSYTENSFNWIQNHPREVTSIAGIIQASSTITEKGLSNWNASSSIAKSRIFAETISTKLPVSAKALGNASKVLGVAGKAVGVLGIANTVYQWNKGNISDTRAIVDGVMGVAGFFPATAWVSIGYFAGMTIYETYYNNGKPAF</sequence>
<keyword evidence="1" id="KW-0732">Signal</keyword>
<gene>
    <name evidence="4" type="ORF">C1637_11470</name>
    <name evidence="3" type="ORF">EG342_02470</name>
</gene>
<evidence type="ECO:0000313" key="6">
    <source>
        <dbReference type="Proteomes" id="UP000279972"/>
    </source>
</evidence>
<name>A0A3G6RVC8_CHRLC</name>
<dbReference type="Proteomes" id="UP000236262">
    <property type="component" value="Unassembled WGS sequence"/>
</dbReference>
<dbReference type="AlphaFoldDB" id="A0A3G6RVC8"/>
<dbReference type="InterPro" id="IPR022385">
    <property type="entry name" value="Rhs_assc_core"/>
</dbReference>
<feature type="signal peptide" evidence="1">
    <location>
        <begin position="1"/>
        <end position="19"/>
    </location>
</feature>
<dbReference type="OrthoDB" id="2972467at2"/>
<proteinExistence type="predicted"/>
<keyword evidence="6" id="KW-1185">Reference proteome</keyword>
<dbReference type="NCBIfam" id="TIGR03696">
    <property type="entry name" value="Rhs_assc_core"/>
    <property type="match status" value="1"/>
</dbReference>
<dbReference type="Gene3D" id="2.180.10.10">
    <property type="entry name" value="RHS repeat-associated core"/>
    <property type="match status" value="1"/>
</dbReference>
<dbReference type="KEGG" id="clac:EG342_02470"/>
<dbReference type="EMBL" id="PPEH01000004">
    <property type="protein sequence ID" value="PNW13436.1"/>
    <property type="molecule type" value="Genomic_DNA"/>
</dbReference>